<evidence type="ECO:0000256" key="1">
    <source>
        <dbReference type="ARBA" id="ARBA00004477"/>
    </source>
</evidence>
<dbReference type="Proteomes" id="UP000053593">
    <property type="component" value="Unassembled WGS sequence"/>
</dbReference>
<keyword evidence="4" id="KW-0337">GPI-anchor biosynthesis</keyword>
<evidence type="ECO:0000256" key="6">
    <source>
        <dbReference type="ARBA" id="ARBA00022824"/>
    </source>
</evidence>
<name>A0A0D0C6W9_9AGAR</name>
<evidence type="ECO:0000256" key="9">
    <source>
        <dbReference type="SAM" id="MobiDB-lite"/>
    </source>
</evidence>
<evidence type="ECO:0000256" key="5">
    <source>
        <dbReference type="ARBA" id="ARBA00022692"/>
    </source>
</evidence>
<dbReference type="GO" id="GO:0042765">
    <property type="term" value="C:GPI-anchor transamidase complex"/>
    <property type="evidence" value="ECO:0007669"/>
    <property type="project" value="InterPro"/>
</dbReference>
<feature type="transmembrane region" description="Helical" evidence="10">
    <location>
        <begin position="298"/>
        <end position="316"/>
    </location>
</feature>
<feature type="transmembrane region" description="Helical" evidence="10">
    <location>
        <begin position="125"/>
        <end position="144"/>
    </location>
</feature>
<keyword evidence="13" id="KW-1185">Reference proteome</keyword>
<evidence type="ECO:0008006" key="14">
    <source>
        <dbReference type="Google" id="ProtNLM"/>
    </source>
</evidence>
<keyword evidence="6" id="KW-0256">Endoplasmic reticulum</keyword>
<evidence type="ECO:0000313" key="13">
    <source>
        <dbReference type="Proteomes" id="UP000053593"/>
    </source>
</evidence>
<evidence type="ECO:0000256" key="8">
    <source>
        <dbReference type="ARBA" id="ARBA00023136"/>
    </source>
</evidence>
<sequence>MPVLLSFGHTLLLCILIRLVTALYLSEPGQVTSSIGLLSASSPLTSWSNLQEGLYLFRKGIDPYEGGVFRHPPLYLSFATIPISFSSSFSKTLLSVLWTTCDALSAYFLVRIWRLRSSTSSTTRDSLLVMLYMLNPLIFLPSLALSTSSWDNLVILGAVVCACEAASGSHESKSNNSIFASRSLLLLALRTHLSPDSIILLPPVMMIILSKSGPWSHLASPSKFALRKTTGSVQQVGQVLGEWFLYWVSLTFISSLVSGGTGWMGQTWGASFTLPDLTPNPGVWWYFFTEMFDHFRPFFLMVFSVHLLLYVAPICIKFQHDPLYAFFVLTGILSTFKPYPTLSDAGLFMVMWGVFPEVYQYLRHPLPTVLVFLHSALLQPLFAHLWLSHGTGNANFYYASTLVGACAGGMGVVDACWGGLRIALGDGKGKKTEGVSQEEGEGEENEVVTQQ</sequence>
<evidence type="ECO:0000256" key="11">
    <source>
        <dbReference type="SAM" id="SignalP"/>
    </source>
</evidence>
<dbReference type="GO" id="GO:0006506">
    <property type="term" value="P:GPI anchor biosynthetic process"/>
    <property type="evidence" value="ECO:0007669"/>
    <property type="project" value="UniProtKB-UniPathway"/>
</dbReference>
<protein>
    <recommendedName>
        <fullName evidence="14">PIG-U-domain-containing protein</fullName>
    </recommendedName>
</protein>
<feature type="signal peptide" evidence="11">
    <location>
        <begin position="1"/>
        <end position="22"/>
    </location>
</feature>
<dbReference type="PANTHER" id="PTHR13121">
    <property type="entry name" value="GPI TRANSAMIDASE COMPONENT PIG-U"/>
    <property type="match status" value="1"/>
</dbReference>
<evidence type="ECO:0000256" key="4">
    <source>
        <dbReference type="ARBA" id="ARBA00022502"/>
    </source>
</evidence>
<proteinExistence type="inferred from homology"/>
<keyword evidence="7 10" id="KW-1133">Transmembrane helix</keyword>
<gene>
    <name evidence="12" type="ORF">GYMLUDRAFT_161796</name>
</gene>
<evidence type="ECO:0000256" key="7">
    <source>
        <dbReference type="ARBA" id="ARBA00022989"/>
    </source>
</evidence>
<evidence type="ECO:0000256" key="10">
    <source>
        <dbReference type="SAM" id="Phobius"/>
    </source>
</evidence>
<dbReference type="HOGENOM" id="CLU_030193_0_0_1"/>
<dbReference type="EMBL" id="KN834762">
    <property type="protein sequence ID" value="KIK63906.1"/>
    <property type="molecule type" value="Genomic_DNA"/>
</dbReference>
<feature type="transmembrane region" description="Helical" evidence="10">
    <location>
        <begin position="323"/>
        <end position="339"/>
    </location>
</feature>
<comment type="pathway">
    <text evidence="2">Glycolipid biosynthesis; glycosylphosphatidylinositol-anchor biosynthesis.</text>
</comment>
<feature type="region of interest" description="Disordered" evidence="9">
    <location>
        <begin position="427"/>
        <end position="451"/>
    </location>
</feature>
<comment type="subcellular location">
    <subcellularLocation>
        <location evidence="1">Endoplasmic reticulum membrane</location>
        <topology evidence="1">Multi-pass membrane protein</topology>
    </subcellularLocation>
</comment>
<feature type="transmembrane region" description="Helical" evidence="10">
    <location>
        <begin position="244"/>
        <end position="265"/>
    </location>
</feature>
<evidence type="ECO:0000256" key="2">
    <source>
        <dbReference type="ARBA" id="ARBA00004687"/>
    </source>
</evidence>
<evidence type="ECO:0000313" key="12">
    <source>
        <dbReference type="EMBL" id="KIK63906.1"/>
    </source>
</evidence>
<dbReference type="InterPro" id="IPR009600">
    <property type="entry name" value="PIG-U"/>
</dbReference>
<reference evidence="12 13" key="1">
    <citation type="submission" date="2014-04" db="EMBL/GenBank/DDBJ databases">
        <title>Evolutionary Origins and Diversification of the Mycorrhizal Mutualists.</title>
        <authorList>
            <consortium name="DOE Joint Genome Institute"/>
            <consortium name="Mycorrhizal Genomics Consortium"/>
            <person name="Kohler A."/>
            <person name="Kuo A."/>
            <person name="Nagy L.G."/>
            <person name="Floudas D."/>
            <person name="Copeland A."/>
            <person name="Barry K.W."/>
            <person name="Cichocki N."/>
            <person name="Veneault-Fourrey C."/>
            <person name="LaButti K."/>
            <person name="Lindquist E.A."/>
            <person name="Lipzen A."/>
            <person name="Lundell T."/>
            <person name="Morin E."/>
            <person name="Murat C."/>
            <person name="Riley R."/>
            <person name="Ohm R."/>
            <person name="Sun H."/>
            <person name="Tunlid A."/>
            <person name="Henrissat B."/>
            <person name="Grigoriev I.V."/>
            <person name="Hibbett D.S."/>
            <person name="Martin F."/>
        </authorList>
    </citation>
    <scope>NUCLEOTIDE SEQUENCE [LARGE SCALE GENOMIC DNA]</scope>
    <source>
        <strain evidence="12 13">FD-317 M1</strain>
    </source>
</reference>
<comment type="similarity">
    <text evidence="3">Belongs to the PIGU family.</text>
</comment>
<dbReference type="PANTHER" id="PTHR13121:SF0">
    <property type="entry name" value="PHOSPHATIDYLINOSITOL GLYCAN ANCHOR BIOSYNTHESIS CLASS U PROTEIN"/>
    <property type="match status" value="1"/>
</dbReference>
<dbReference type="AlphaFoldDB" id="A0A0D0C6W9"/>
<feature type="transmembrane region" description="Helical" evidence="10">
    <location>
        <begin position="93"/>
        <end position="113"/>
    </location>
</feature>
<keyword evidence="5 10" id="KW-0812">Transmembrane</keyword>
<feature type="transmembrane region" description="Helical" evidence="10">
    <location>
        <begin position="369"/>
        <end position="387"/>
    </location>
</feature>
<keyword evidence="11" id="KW-0732">Signal</keyword>
<dbReference type="UniPathway" id="UPA00196"/>
<dbReference type="GO" id="GO:0016255">
    <property type="term" value="P:attachment of GPI anchor to protein"/>
    <property type="evidence" value="ECO:0007669"/>
    <property type="project" value="InterPro"/>
</dbReference>
<feature type="compositionally biased region" description="Acidic residues" evidence="9">
    <location>
        <begin position="436"/>
        <end position="451"/>
    </location>
</feature>
<accession>A0A0D0C6W9</accession>
<evidence type="ECO:0000256" key="3">
    <source>
        <dbReference type="ARBA" id="ARBA00010026"/>
    </source>
</evidence>
<dbReference type="OrthoDB" id="549017at2759"/>
<feature type="chain" id="PRO_5002208513" description="PIG-U-domain-containing protein" evidence="11">
    <location>
        <begin position="23"/>
        <end position="451"/>
    </location>
</feature>
<dbReference type="Pfam" id="PF06728">
    <property type="entry name" value="PIG-U"/>
    <property type="match status" value="1"/>
</dbReference>
<keyword evidence="8 10" id="KW-0472">Membrane</keyword>
<feature type="transmembrane region" description="Helical" evidence="10">
    <location>
        <begin position="399"/>
        <end position="420"/>
    </location>
</feature>
<organism evidence="12 13">
    <name type="scientific">Collybiopsis luxurians FD-317 M1</name>
    <dbReference type="NCBI Taxonomy" id="944289"/>
    <lineage>
        <taxon>Eukaryota</taxon>
        <taxon>Fungi</taxon>
        <taxon>Dikarya</taxon>
        <taxon>Basidiomycota</taxon>
        <taxon>Agaricomycotina</taxon>
        <taxon>Agaricomycetes</taxon>
        <taxon>Agaricomycetidae</taxon>
        <taxon>Agaricales</taxon>
        <taxon>Marasmiineae</taxon>
        <taxon>Omphalotaceae</taxon>
        <taxon>Collybiopsis</taxon>
        <taxon>Collybiopsis luxurians</taxon>
    </lineage>
</organism>